<gene>
    <name evidence="2" type="ORF">O181_089303</name>
</gene>
<dbReference type="EMBL" id="AVOT02054938">
    <property type="protein sequence ID" value="MBW0549588.1"/>
    <property type="molecule type" value="Genomic_DNA"/>
</dbReference>
<evidence type="ECO:0000313" key="3">
    <source>
        <dbReference type="Proteomes" id="UP000765509"/>
    </source>
</evidence>
<feature type="region of interest" description="Disordered" evidence="1">
    <location>
        <begin position="75"/>
        <end position="108"/>
    </location>
</feature>
<feature type="compositionally biased region" description="Polar residues" evidence="1">
    <location>
        <begin position="75"/>
        <end position="91"/>
    </location>
</feature>
<dbReference type="Proteomes" id="UP000765509">
    <property type="component" value="Unassembled WGS sequence"/>
</dbReference>
<name>A0A9Q3P4G4_9BASI</name>
<keyword evidence="3" id="KW-1185">Reference proteome</keyword>
<dbReference type="AlphaFoldDB" id="A0A9Q3P4G4"/>
<proteinExistence type="predicted"/>
<reference evidence="2" key="1">
    <citation type="submission" date="2021-03" db="EMBL/GenBank/DDBJ databases">
        <title>Draft genome sequence of rust myrtle Austropuccinia psidii MF-1, a brazilian biotype.</title>
        <authorList>
            <person name="Quecine M.C."/>
            <person name="Pachon D.M.R."/>
            <person name="Bonatelli M.L."/>
            <person name="Correr F.H."/>
            <person name="Franceschini L.M."/>
            <person name="Leite T.F."/>
            <person name="Margarido G.R.A."/>
            <person name="Almeida C.A."/>
            <person name="Ferrarezi J.A."/>
            <person name="Labate C.A."/>
        </authorList>
    </citation>
    <scope>NUCLEOTIDE SEQUENCE</scope>
    <source>
        <strain evidence="2">MF-1</strain>
    </source>
</reference>
<evidence type="ECO:0000313" key="2">
    <source>
        <dbReference type="EMBL" id="MBW0549588.1"/>
    </source>
</evidence>
<accession>A0A9Q3P4G4</accession>
<organism evidence="2 3">
    <name type="scientific">Austropuccinia psidii MF-1</name>
    <dbReference type="NCBI Taxonomy" id="1389203"/>
    <lineage>
        <taxon>Eukaryota</taxon>
        <taxon>Fungi</taxon>
        <taxon>Dikarya</taxon>
        <taxon>Basidiomycota</taxon>
        <taxon>Pucciniomycotina</taxon>
        <taxon>Pucciniomycetes</taxon>
        <taxon>Pucciniales</taxon>
        <taxon>Sphaerophragmiaceae</taxon>
        <taxon>Austropuccinia</taxon>
    </lineage>
</organism>
<comment type="caution">
    <text evidence="2">The sequence shown here is derived from an EMBL/GenBank/DDBJ whole genome shotgun (WGS) entry which is preliminary data.</text>
</comment>
<sequence>MNEGKDAEEITQKEVSPIARYTIFQTLPYWTNAQMMTIDFMHTVLLGMLRDFRITYLEILEENKFIQKKRKTLNEEGTTQNRSFEGSSQNSLKRRERDELSESGGSHLKRKKLVTIPETNLLINMGPPTTLDMGSDWKAQKSIFPSSPTISVREKKPTGSTSKNLYLLLQAQRNNKALKIHESR</sequence>
<evidence type="ECO:0000256" key="1">
    <source>
        <dbReference type="SAM" id="MobiDB-lite"/>
    </source>
</evidence>
<protein>
    <submittedName>
        <fullName evidence="2">Uncharacterized protein</fullName>
    </submittedName>
</protein>